<dbReference type="EMBL" id="CM046394">
    <property type="protein sequence ID" value="KAI8546639.1"/>
    <property type="molecule type" value="Genomic_DNA"/>
</dbReference>
<dbReference type="Proteomes" id="UP001062846">
    <property type="component" value="Chromosome 7"/>
</dbReference>
<reference evidence="1" key="1">
    <citation type="submission" date="2022-02" db="EMBL/GenBank/DDBJ databases">
        <title>Plant Genome Project.</title>
        <authorList>
            <person name="Zhang R.-G."/>
        </authorList>
    </citation>
    <scope>NUCLEOTIDE SEQUENCE</scope>
    <source>
        <strain evidence="1">AT1</strain>
    </source>
</reference>
<organism evidence="1 2">
    <name type="scientific">Rhododendron molle</name>
    <name type="common">Chinese azalea</name>
    <name type="synonym">Azalea mollis</name>
    <dbReference type="NCBI Taxonomy" id="49168"/>
    <lineage>
        <taxon>Eukaryota</taxon>
        <taxon>Viridiplantae</taxon>
        <taxon>Streptophyta</taxon>
        <taxon>Embryophyta</taxon>
        <taxon>Tracheophyta</taxon>
        <taxon>Spermatophyta</taxon>
        <taxon>Magnoliopsida</taxon>
        <taxon>eudicotyledons</taxon>
        <taxon>Gunneridae</taxon>
        <taxon>Pentapetalae</taxon>
        <taxon>asterids</taxon>
        <taxon>Ericales</taxon>
        <taxon>Ericaceae</taxon>
        <taxon>Ericoideae</taxon>
        <taxon>Rhodoreae</taxon>
        <taxon>Rhododendron</taxon>
    </lineage>
</organism>
<evidence type="ECO:0000313" key="2">
    <source>
        <dbReference type="Proteomes" id="UP001062846"/>
    </source>
</evidence>
<sequence>MPTTPTPPHAILAFLLPVLVNFLQLQYQGKAFSPFETHPKTMWVAVVSLFLYCLAYDSERRLSSSRFRPIYYARVVRGGMGLSGSLLSVSLASLLFQDSVWLLLYFLYIVLSNRQMICHRLDVLWSWLREKIMAGLPSGPHRPERRLLPV</sequence>
<evidence type="ECO:0000313" key="1">
    <source>
        <dbReference type="EMBL" id="KAI8546639.1"/>
    </source>
</evidence>
<proteinExistence type="predicted"/>
<name>A0ACC0N1C3_RHOML</name>
<protein>
    <submittedName>
        <fullName evidence="1">Uncharacterized protein</fullName>
    </submittedName>
</protein>
<comment type="caution">
    <text evidence="1">The sequence shown here is derived from an EMBL/GenBank/DDBJ whole genome shotgun (WGS) entry which is preliminary data.</text>
</comment>
<accession>A0ACC0N1C3</accession>
<gene>
    <name evidence="1" type="ORF">RHMOL_Rhmol07G0135100</name>
</gene>
<keyword evidence="2" id="KW-1185">Reference proteome</keyword>